<dbReference type="EMBL" id="JYIY01000076">
    <property type="protein sequence ID" value="KJL35964.1"/>
    <property type="molecule type" value="Genomic_DNA"/>
</dbReference>
<keyword evidence="5 10" id="KW-0547">Nucleotide-binding</keyword>
<feature type="binding site" evidence="10">
    <location>
        <position position="41"/>
    </location>
    <ligand>
        <name>ATP</name>
        <dbReference type="ChEBI" id="CHEBI:30616"/>
    </ligand>
</feature>
<protein>
    <recommendedName>
        <fullName evidence="1">non-specific serine/threonine protein kinase</fullName>
        <ecNumber evidence="1">2.7.11.1</ecNumber>
    </recommendedName>
</protein>
<dbReference type="EC" id="2.7.11.1" evidence="1"/>
<keyword evidence="11" id="KW-0812">Transmembrane</keyword>
<evidence type="ECO:0000259" key="13">
    <source>
        <dbReference type="PROSITE" id="PS51178"/>
    </source>
</evidence>
<feature type="domain" description="Protein kinase" evidence="12">
    <location>
        <begin position="12"/>
        <end position="282"/>
    </location>
</feature>
<evidence type="ECO:0000313" key="14">
    <source>
        <dbReference type="EMBL" id="HAN24191.1"/>
    </source>
</evidence>
<dbReference type="Gene3D" id="1.10.510.10">
    <property type="entry name" value="Transferase(Phosphotransferase) domain 1"/>
    <property type="match status" value="1"/>
</dbReference>
<reference evidence="15 16" key="1">
    <citation type="submission" date="2015-02" db="EMBL/GenBank/DDBJ databases">
        <title>Draft genome sequences of ten Microbacterium spp. with emphasis on heavy metal contaminated environments.</title>
        <authorList>
            <person name="Corretto E."/>
        </authorList>
    </citation>
    <scope>NUCLEOTIDE SEQUENCE [LARGE SCALE GENOMIC DNA]</scope>
    <source>
        <strain evidence="15 16">DSM 18659</strain>
    </source>
</reference>
<feature type="transmembrane region" description="Helical" evidence="11">
    <location>
        <begin position="336"/>
        <end position="358"/>
    </location>
</feature>
<evidence type="ECO:0000256" key="1">
    <source>
        <dbReference type="ARBA" id="ARBA00012513"/>
    </source>
</evidence>
<dbReference type="SUPFAM" id="SSF56112">
    <property type="entry name" value="Protein kinase-like (PK-like)"/>
    <property type="match status" value="1"/>
</dbReference>
<dbReference type="PROSITE" id="PS50011">
    <property type="entry name" value="PROTEIN_KINASE_DOM"/>
    <property type="match status" value="1"/>
</dbReference>
<dbReference type="Gene3D" id="3.30.10.20">
    <property type="match status" value="3"/>
</dbReference>
<dbReference type="PROSITE" id="PS00107">
    <property type="entry name" value="PROTEIN_KINASE_ATP"/>
    <property type="match status" value="1"/>
</dbReference>
<dbReference type="SMART" id="SM00740">
    <property type="entry name" value="PASTA"/>
    <property type="match status" value="3"/>
</dbReference>
<keyword evidence="3 15" id="KW-0808">Transferase</keyword>
<evidence type="ECO:0000313" key="16">
    <source>
        <dbReference type="Proteomes" id="UP000033451"/>
    </source>
</evidence>
<dbReference type="GO" id="GO:0004674">
    <property type="term" value="F:protein serine/threonine kinase activity"/>
    <property type="evidence" value="ECO:0007669"/>
    <property type="project" value="UniProtKB-KW"/>
</dbReference>
<dbReference type="CDD" id="cd06577">
    <property type="entry name" value="PASTA_pknB"/>
    <property type="match status" value="3"/>
</dbReference>
<evidence type="ECO:0000256" key="5">
    <source>
        <dbReference type="ARBA" id="ARBA00022741"/>
    </source>
</evidence>
<evidence type="ECO:0000256" key="7">
    <source>
        <dbReference type="ARBA" id="ARBA00022840"/>
    </source>
</evidence>
<evidence type="ECO:0000256" key="10">
    <source>
        <dbReference type="PROSITE-ProRule" id="PRU10141"/>
    </source>
</evidence>
<feature type="domain" description="PASTA" evidence="13">
    <location>
        <begin position="433"/>
        <end position="500"/>
    </location>
</feature>
<comment type="catalytic activity">
    <reaction evidence="8">
        <text>L-threonyl-[protein] + ATP = O-phospho-L-threonyl-[protein] + ADP + H(+)</text>
        <dbReference type="Rhea" id="RHEA:46608"/>
        <dbReference type="Rhea" id="RHEA-COMP:11060"/>
        <dbReference type="Rhea" id="RHEA-COMP:11605"/>
        <dbReference type="ChEBI" id="CHEBI:15378"/>
        <dbReference type="ChEBI" id="CHEBI:30013"/>
        <dbReference type="ChEBI" id="CHEBI:30616"/>
        <dbReference type="ChEBI" id="CHEBI:61977"/>
        <dbReference type="ChEBI" id="CHEBI:456216"/>
        <dbReference type="EC" id="2.7.11.1"/>
    </reaction>
</comment>
<dbReference type="OrthoDB" id="9762169at2"/>
<dbReference type="GO" id="GO:0045717">
    <property type="term" value="P:negative regulation of fatty acid biosynthetic process"/>
    <property type="evidence" value="ECO:0007669"/>
    <property type="project" value="UniProtKB-ARBA"/>
</dbReference>
<organism evidence="15 16">
    <name type="scientific">Microbacterium ginsengisoli</name>
    <dbReference type="NCBI Taxonomy" id="400772"/>
    <lineage>
        <taxon>Bacteria</taxon>
        <taxon>Bacillati</taxon>
        <taxon>Actinomycetota</taxon>
        <taxon>Actinomycetes</taxon>
        <taxon>Micrococcales</taxon>
        <taxon>Microbacteriaceae</taxon>
        <taxon>Microbacterium</taxon>
    </lineage>
</organism>
<evidence type="ECO:0000256" key="9">
    <source>
        <dbReference type="ARBA" id="ARBA00048679"/>
    </source>
</evidence>
<keyword evidence="7 10" id="KW-0067">ATP-binding</keyword>
<dbReference type="Gene3D" id="3.30.200.20">
    <property type="entry name" value="Phosphorylase Kinase, domain 1"/>
    <property type="match status" value="1"/>
</dbReference>
<dbReference type="PANTHER" id="PTHR43289">
    <property type="entry name" value="MITOGEN-ACTIVATED PROTEIN KINASE KINASE KINASE 20-RELATED"/>
    <property type="match status" value="1"/>
</dbReference>
<dbReference type="InterPro" id="IPR011009">
    <property type="entry name" value="Kinase-like_dom_sf"/>
</dbReference>
<evidence type="ECO:0000256" key="4">
    <source>
        <dbReference type="ARBA" id="ARBA00022737"/>
    </source>
</evidence>
<evidence type="ECO:0000313" key="15">
    <source>
        <dbReference type="EMBL" id="KJL35964.1"/>
    </source>
</evidence>
<dbReference type="EMBL" id="DMNG01000108">
    <property type="protein sequence ID" value="HAN24191.1"/>
    <property type="molecule type" value="Genomic_DNA"/>
</dbReference>
<dbReference type="FunFam" id="1.10.510.10:FF:000021">
    <property type="entry name" value="Serine/threonine protein kinase"/>
    <property type="match status" value="1"/>
</dbReference>
<dbReference type="PATRIC" id="fig|400772.4.peg.2025"/>
<dbReference type="GO" id="GO:0005524">
    <property type="term" value="F:ATP binding"/>
    <property type="evidence" value="ECO:0007669"/>
    <property type="project" value="UniProtKB-UniRule"/>
</dbReference>
<proteinExistence type="predicted"/>
<dbReference type="PROSITE" id="PS51178">
    <property type="entry name" value="PASTA"/>
    <property type="match status" value="3"/>
</dbReference>
<keyword evidence="2" id="KW-0723">Serine/threonine-protein kinase</keyword>
<evidence type="ECO:0000313" key="17">
    <source>
        <dbReference type="Proteomes" id="UP000257479"/>
    </source>
</evidence>
<keyword evidence="16" id="KW-1185">Reference proteome</keyword>
<keyword evidence="11" id="KW-1133">Transmembrane helix</keyword>
<dbReference type="Proteomes" id="UP000033451">
    <property type="component" value="Unassembled WGS sequence"/>
</dbReference>
<name>A0A0F0LTB5_9MICO</name>
<evidence type="ECO:0000256" key="8">
    <source>
        <dbReference type="ARBA" id="ARBA00047899"/>
    </source>
</evidence>
<evidence type="ECO:0000256" key="2">
    <source>
        <dbReference type="ARBA" id="ARBA00022527"/>
    </source>
</evidence>
<feature type="domain" description="PASTA" evidence="13">
    <location>
        <begin position="501"/>
        <end position="565"/>
    </location>
</feature>
<dbReference type="InterPro" id="IPR017441">
    <property type="entry name" value="Protein_kinase_ATP_BS"/>
</dbReference>
<gene>
    <name evidence="15" type="primary">pknB_2</name>
    <name evidence="14" type="synonym">pknB</name>
    <name evidence="14" type="ORF">DCP95_06400</name>
    <name evidence="15" type="ORF">RR49_02010</name>
</gene>
<comment type="catalytic activity">
    <reaction evidence="9">
        <text>L-seryl-[protein] + ATP = O-phospho-L-seryl-[protein] + ADP + H(+)</text>
        <dbReference type="Rhea" id="RHEA:17989"/>
        <dbReference type="Rhea" id="RHEA-COMP:9863"/>
        <dbReference type="Rhea" id="RHEA-COMP:11604"/>
        <dbReference type="ChEBI" id="CHEBI:15378"/>
        <dbReference type="ChEBI" id="CHEBI:29999"/>
        <dbReference type="ChEBI" id="CHEBI:30616"/>
        <dbReference type="ChEBI" id="CHEBI:83421"/>
        <dbReference type="ChEBI" id="CHEBI:456216"/>
        <dbReference type="EC" id="2.7.11.1"/>
    </reaction>
</comment>
<feature type="domain" description="PASTA" evidence="13">
    <location>
        <begin position="366"/>
        <end position="432"/>
    </location>
</feature>
<comment type="caution">
    <text evidence="15">The sequence shown here is derived from an EMBL/GenBank/DDBJ whole genome shotgun (WGS) entry which is preliminary data.</text>
</comment>
<dbReference type="PROSITE" id="PS00108">
    <property type="entry name" value="PROTEIN_KINASE_ST"/>
    <property type="match status" value="1"/>
</dbReference>
<sequence length="566" mass="58636">MSDEPRVLDGRYRLDELIGRGGMASVYRGYDVTLGREVAIKLLARELASDDGFRTRFRLEAQSASRMSHPTIVRVYDAGETTTTFPDGTVVPEPYIVMELVRGTLVKDLIGDEPLSVEDAVRITDGILEALQYSHRAGVIHRDIKPGNVMVTPTGQVKVMDFGIARAVSDGSSTVAETTQILGTASYFSPEQAKGETVDARADLYSAGVVLFELLTGHPPFRGDTPVAVAYQHVSEAPAAPSDERDDVPPIIDAVVSRALAKDPFDRFPDAAAFRGALASALRGVASDEPPAPTPTEVSDVLFAPSTREATATAQSLRRLSTTRATTRTSPAPTTLWIWIGTAIAAVVLIAVLAWVIAARAGAGAEAPPHTVPDVAQVAFTKASGTLSEAGFTVQQRAEASTTVASGNVIRTDPAAGTVSAQGATVVVYVSTGVPMVPVPTLQGLSQDAATSVLTNAGLALGAVTQQDDPTAKSGTVLSASSAAGTNVPAGTSIALVVATGKVALPDLTGFTVSAAESQLQKLGLTPAQTNDQTCTASKPPTVKVMSVAPGEVPIQSTVTLTVCVG</sequence>
<dbReference type="NCBIfam" id="NF033483">
    <property type="entry name" value="PknB_PASTA_kin"/>
    <property type="match status" value="1"/>
</dbReference>
<dbReference type="STRING" id="400772.RR49_02010"/>
<dbReference type="InterPro" id="IPR005543">
    <property type="entry name" value="PASTA_dom"/>
</dbReference>
<dbReference type="SMART" id="SM00220">
    <property type="entry name" value="S_TKc"/>
    <property type="match status" value="1"/>
</dbReference>
<dbReference type="InterPro" id="IPR008271">
    <property type="entry name" value="Ser/Thr_kinase_AS"/>
</dbReference>
<dbReference type="AlphaFoldDB" id="A0A0F0LTB5"/>
<dbReference type="Proteomes" id="UP000257479">
    <property type="component" value="Unassembled WGS sequence"/>
</dbReference>
<keyword evidence="4" id="KW-0677">Repeat</keyword>
<accession>A0A0F0LTB5</accession>
<dbReference type="FunFam" id="3.30.200.20:FF:000035">
    <property type="entry name" value="Serine/threonine protein kinase Stk1"/>
    <property type="match status" value="1"/>
</dbReference>
<evidence type="ECO:0000256" key="11">
    <source>
        <dbReference type="SAM" id="Phobius"/>
    </source>
</evidence>
<keyword evidence="6 15" id="KW-0418">Kinase</keyword>
<dbReference type="RefSeq" id="WP_045247925.1">
    <property type="nucleotide sequence ID" value="NZ_JYIY01000076.1"/>
</dbReference>
<dbReference type="Pfam" id="PF03793">
    <property type="entry name" value="PASTA"/>
    <property type="match status" value="3"/>
</dbReference>
<dbReference type="CDD" id="cd14014">
    <property type="entry name" value="STKc_PknB_like"/>
    <property type="match status" value="1"/>
</dbReference>
<dbReference type="InterPro" id="IPR000719">
    <property type="entry name" value="Prot_kinase_dom"/>
</dbReference>
<dbReference type="Pfam" id="PF00069">
    <property type="entry name" value="Pkinase"/>
    <property type="match status" value="1"/>
</dbReference>
<dbReference type="PANTHER" id="PTHR43289:SF6">
    <property type="entry name" value="SERINE_THREONINE-PROTEIN KINASE NEKL-3"/>
    <property type="match status" value="1"/>
</dbReference>
<evidence type="ECO:0000256" key="3">
    <source>
        <dbReference type="ARBA" id="ARBA00022679"/>
    </source>
</evidence>
<evidence type="ECO:0000259" key="12">
    <source>
        <dbReference type="PROSITE" id="PS50011"/>
    </source>
</evidence>
<keyword evidence="11" id="KW-0472">Membrane</keyword>
<reference evidence="14 17" key="2">
    <citation type="journal article" date="2018" name="Nat. Biotechnol.">
        <title>A standardized bacterial taxonomy based on genome phylogeny substantially revises the tree of life.</title>
        <authorList>
            <person name="Parks D.H."/>
            <person name="Chuvochina M."/>
            <person name="Waite D.W."/>
            <person name="Rinke C."/>
            <person name="Skarshewski A."/>
            <person name="Chaumeil P.A."/>
            <person name="Hugenholtz P."/>
        </authorList>
    </citation>
    <scope>NUCLEOTIDE SEQUENCE [LARGE SCALE GENOMIC DNA]</scope>
    <source>
        <strain evidence="14">UBA9152</strain>
    </source>
</reference>
<evidence type="ECO:0000256" key="6">
    <source>
        <dbReference type="ARBA" id="ARBA00022777"/>
    </source>
</evidence>